<accession>A0A934HPR2</accession>
<dbReference type="InterPro" id="IPR036365">
    <property type="entry name" value="PGBD-like_sf"/>
</dbReference>
<keyword evidence="1" id="KW-0732">Signal</keyword>
<feature type="domain" description="Peptidoglycan binding-like" evidence="2">
    <location>
        <begin position="56"/>
        <end position="111"/>
    </location>
</feature>
<feature type="signal peptide" evidence="1">
    <location>
        <begin position="1"/>
        <end position="26"/>
    </location>
</feature>
<dbReference type="Proteomes" id="UP000622687">
    <property type="component" value="Unassembled WGS sequence"/>
</dbReference>
<gene>
    <name evidence="3" type="ORF">I6U51_05595</name>
</gene>
<feature type="domain" description="Peptidoglycan binding-like" evidence="2">
    <location>
        <begin position="132"/>
        <end position="181"/>
    </location>
</feature>
<dbReference type="Gene3D" id="1.10.101.10">
    <property type="entry name" value="PGBD-like superfamily/PGBD"/>
    <property type="match status" value="2"/>
</dbReference>
<dbReference type="Pfam" id="PF01471">
    <property type="entry name" value="PG_binding_1"/>
    <property type="match status" value="2"/>
</dbReference>
<evidence type="ECO:0000313" key="4">
    <source>
        <dbReference type="Proteomes" id="UP000622687"/>
    </source>
</evidence>
<dbReference type="InterPro" id="IPR036366">
    <property type="entry name" value="PGBDSf"/>
</dbReference>
<name>A0A934HPR2_9CLOT</name>
<dbReference type="RefSeq" id="WP_211141674.1">
    <property type="nucleotide sequence ID" value="NZ_JAEEGB010000005.1"/>
</dbReference>
<comment type="caution">
    <text evidence="3">The sequence shown here is derived from an EMBL/GenBank/DDBJ whole genome shotgun (WGS) entry which is preliminary data.</text>
</comment>
<sequence length="302" mass="33245">MKNTKQLLVIASIAAGISVSNKSVHAQQPATNNIAKQPAYNYNICSNKVVKPGDKGSIVKDIQSALNLYCGAGLAEDGVYGQYTKEAVLEIQKKFCLKADGIFGPQTAKALLKYSSNYSIDDSDGFSPVSADIQKKLIYLGYKIQLTGNLKSSDTVAAIKDFQKKNNLSITGKIDTKIIDKINENINYISDETKNFKSNTDYYVMVNTSGHICKIYQKVNNSWEQIRCFDVFSGEINKGIYSLGLQGNHLNFNGVPMENFTQIDGLKVFYSSADDSGYGLRIANENAKFLGTLPKKTSIKVF</sequence>
<reference evidence="3" key="1">
    <citation type="submission" date="2020-12" db="EMBL/GenBank/DDBJ databases">
        <title>Clostridium thailandense sp. nov., a novel acetogenic bacterium isolated from peat land soil in Thailand.</title>
        <authorList>
            <person name="Chaikitkaew S."/>
            <person name="Birkeland N.K."/>
        </authorList>
    </citation>
    <scope>NUCLEOTIDE SEQUENCE</scope>
    <source>
        <strain evidence="3">DSM 17425</strain>
    </source>
</reference>
<organism evidence="3 4">
    <name type="scientific">Clostridium aciditolerans</name>
    <dbReference type="NCBI Taxonomy" id="339861"/>
    <lineage>
        <taxon>Bacteria</taxon>
        <taxon>Bacillati</taxon>
        <taxon>Bacillota</taxon>
        <taxon>Clostridia</taxon>
        <taxon>Eubacteriales</taxon>
        <taxon>Clostridiaceae</taxon>
        <taxon>Clostridium</taxon>
    </lineage>
</organism>
<proteinExistence type="predicted"/>
<evidence type="ECO:0000259" key="2">
    <source>
        <dbReference type="Pfam" id="PF01471"/>
    </source>
</evidence>
<keyword evidence="4" id="KW-1185">Reference proteome</keyword>
<dbReference type="SUPFAM" id="SSF47090">
    <property type="entry name" value="PGBD-like"/>
    <property type="match status" value="2"/>
</dbReference>
<evidence type="ECO:0000313" key="3">
    <source>
        <dbReference type="EMBL" id="MBI6872181.1"/>
    </source>
</evidence>
<dbReference type="EMBL" id="JAEEGB010000005">
    <property type="protein sequence ID" value="MBI6872181.1"/>
    <property type="molecule type" value="Genomic_DNA"/>
</dbReference>
<dbReference type="InterPro" id="IPR002477">
    <property type="entry name" value="Peptidoglycan-bd-like"/>
</dbReference>
<protein>
    <submittedName>
        <fullName evidence="3">Peptidoglycan-binding protein</fullName>
    </submittedName>
</protein>
<feature type="chain" id="PRO_5037565116" evidence="1">
    <location>
        <begin position="27"/>
        <end position="302"/>
    </location>
</feature>
<evidence type="ECO:0000256" key="1">
    <source>
        <dbReference type="SAM" id="SignalP"/>
    </source>
</evidence>
<dbReference type="AlphaFoldDB" id="A0A934HPR2"/>